<proteinExistence type="predicted"/>
<keyword evidence="2" id="KW-1185">Reference proteome</keyword>
<sequence>MVNFEAGINGYGTYTKVVVRNRGKSQTVCRNFKELQRSLFLFKTGLSNVNGKIKSTAESYVALIQSEKLERTQETTVDLILRRAS</sequence>
<reference evidence="2" key="1">
    <citation type="submission" date="2016-10" db="EMBL/GenBank/DDBJ databases">
        <authorList>
            <person name="Varghese N."/>
            <person name="Submissions S."/>
        </authorList>
    </citation>
    <scope>NUCLEOTIDE SEQUENCE [LARGE SCALE GENOMIC DNA]</scope>
    <source>
        <strain evidence="2">Gh-48</strain>
    </source>
</reference>
<organism evidence="1 2">
    <name type="scientific">Mucilaginibacter gossypiicola</name>
    <dbReference type="NCBI Taxonomy" id="551995"/>
    <lineage>
        <taxon>Bacteria</taxon>
        <taxon>Pseudomonadati</taxon>
        <taxon>Bacteroidota</taxon>
        <taxon>Sphingobacteriia</taxon>
        <taxon>Sphingobacteriales</taxon>
        <taxon>Sphingobacteriaceae</taxon>
        <taxon>Mucilaginibacter</taxon>
    </lineage>
</organism>
<evidence type="ECO:0000313" key="1">
    <source>
        <dbReference type="EMBL" id="SEO99895.1"/>
    </source>
</evidence>
<accession>A0A1H8U9P5</accession>
<dbReference type="AlphaFoldDB" id="A0A1H8U9P5"/>
<gene>
    <name evidence="1" type="ORF">SAMN05192574_118106</name>
</gene>
<dbReference type="Proteomes" id="UP000198942">
    <property type="component" value="Unassembled WGS sequence"/>
</dbReference>
<dbReference type="STRING" id="551995.SAMN05192574_118106"/>
<protein>
    <submittedName>
        <fullName evidence="1">Uncharacterized protein</fullName>
    </submittedName>
</protein>
<name>A0A1H8U9P5_9SPHI</name>
<evidence type="ECO:0000313" key="2">
    <source>
        <dbReference type="Proteomes" id="UP000198942"/>
    </source>
</evidence>
<dbReference type="EMBL" id="FOCL01000018">
    <property type="protein sequence ID" value="SEO99895.1"/>
    <property type="molecule type" value="Genomic_DNA"/>
</dbReference>